<feature type="region of interest" description="Disordered" evidence="1">
    <location>
        <begin position="113"/>
        <end position="148"/>
    </location>
</feature>
<reference evidence="2 3" key="1">
    <citation type="journal article" date="2013" name="Curr. Biol.">
        <title>The Genome of the Foraminiferan Reticulomyxa filosa.</title>
        <authorList>
            <person name="Glockner G."/>
            <person name="Hulsmann N."/>
            <person name="Schleicher M."/>
            <person name="Noegel A.A."/>
            <person name="Eichinger L."/>
            <person name="Gallinger C."/>
            <person name="Pawlowski J."/>
            <person name="Sierra R."/>
            <person name="Euteneuer U."/>
            <person name="Pillet L."/>
            <person name="Moustafa A."/>
            <person name="Platzer M."/>
            <person name="Groth M."/>
            <person name="Szafranski K."/>
            <person name="Schliwa M."/>
        </authorList>
    </citation>
    <scope>NUCLEOTIDE SEQUENCE [LARGE SCALE GENOMIC DNA]</scope>
</reference>
<feature type="compositionally biased region" description="Basic residues" evidence="1">
    <location>
        <begin position="113"/>
        <end position="122"/>
    </location>
</feature>
<sequence>MINYGTSIESHISRLVYLFVRRRRNTGECGIAFECIEQGAENFDNPWQIQRVFSCIRNLDPLAANHIKTSGVQSQQPGVCVRRITCSVGIDSVSVAKPYKVATTAYSKRCQVRGQHKTHGNKYGKTDDMDRKDHDQDDEPKNSWERASDVVVRNRIDHRQSMSVLKRASGDIRGHLQSMDVVWNSMLQDMGEYFVTICTQIRERNNEPKTSVYFTLIRAPMQLLSIVTMRRPWRVNHQYTFVGRLSSAFNFAQRRWNYDSLLETKVNWYFKKKKRCIKKNNNKKKKNI</sequence>
<gene>
    <name evidence="2" type="ORF">RFI_14665</name>
</gene>
<organism evidence="2 3">
    <name type="scientific">Reticulomyxa filosa</name>
    <dbReference type="NCBI Taxonomy" id="46433"/>
    <lineage>
        <taxon>Eukaryota</taxon>
        <taxon>Sar</taxon>
        <taxon>Rhizaria</taxon>
        <taxon>Retaria</taxon>
        <taxon>Foraminifera</taxon>
        <taxon>Monothalamids</taxon>
        <taxon>Reticulomyxidae</taxon>
        <taxon>Reticulomyxa</taxon>
    </lineage>
</organism>
<name>X6N9W1_RETFI</name>
<evidence type="ECO:0000313" key="3">
    <source>
        <dbReference type="Proteomes" id="UP000023152"/>
    </source>
</evidence>
<dbReference type="Proteomes" id="UP000023152">
    <property type="component" value="Unassembled WGS sequence"/>
</dbReference>
<keyword evidence="3" id="KW-1185">Reference proteome</keyword>
<comment type="caution">
    <text evidence="2">The sequence shown here is derived from an EMBL/GenBank/DDBJ whole genome shotgun (WGS) entry which is preliminary data.</text>
</comment>
<proteinExistence type="predicted"/>
<feature type="compositionally biased region" description="Basic and acidic residues" evidence="1">
    <location>
        <begin position="124"/>
        <end position="148"/>
    </location>
</feature>
<dbReference type="AlphaFoldDB" id="X6N9W1"/>
<evidence type="ECO:0000256" key="1">
    <source>
        <dbReference type="SAM" id="MobiDB-lite"/>
    </source>
</evidence>
<accession>X6N9W1</accession>
<dbReference type="EMBL" id="ASPP01010649">
    <property type="protein sequence ID" value="ETO22534.1"/>
    <property type="molecule type" value="Genomic_DNA"/>
</dbReference>
<evidence type="ECO:0000313" key="2">
    <source>
        <dbReference type="EMBL" id="ETO22534.1"/>
    </source>
</evidence>
<protein>
    <submittedName>
        <fullName evidence="2">Uncharacterized protein</fullName>
    </submittedName>
</protein>